<keyword evidence="9" id="KW-1185">Reference proteome</keyword>
<gene>
    <name evidence="8" type="primary">si:ch211-244c8.4</name>
</gene>
<evidence type="ECO:0000313" key="8">
    <source>
        <dbReference type="Ensembl" id="ENSSAUP00010003713.1"/>
    </source>
</evidence>
<comment type="subcellular location">
    <subcellularLocation>
        <location evidence="1">Cell membrane</location>
        <topology evidence="1">Peripheral membrane protein</topology>
    </subcellularLocation>
</comment>
<dbReference type="InParanoid" id="A0A671TNZ6"/>
<feature type="compositionally biased region" description="Polar residues" evidence="7">
    <location>
        <begin position="44"/>
        <end position="56"/>
    </location>
</feature>
<keyword evidence="3" id="KW-1003">Cell membrane</keyword>
<feature type="compositionally biased region" description="Pro residues" evidence="7">
    <location>
        <begin position="883"/>
        <end position="900"/>
    </location>
</feature>
<feature type="region of interest" description="Disordered" evidence="7">
    <location>
        <begin position="421"/>
        <end position="444"/>
    </location>
</feature>
<dbReference type="Ensembl" id="ENSSAUT00010004006.1">
    <property type="protein sequence ID" value="ENSSAUP00010003713.1"/>
    <property type="gene ID" value="ENSSAUG00010001953.1"/>
</dbReference>
<reference evidence="8" key="3">
    <citation type="submission" date="2025-09" db="UniProtKB">
        <authorList>
            <consortium name="Ensembl"/>
        </authorList>
    </citation>
    <scope>IDENTIFICATION</scope>
</reference>
<feature type="compositionally biased region" description="Low complexity" evidence="7">
    <location>
        <begin position="609"/>
        <end position="626"/>
    </location>
</feature>
<feature type="compositionally biased region" description="Polar residues" evidence="7">
    <location>
        <begin position="218"/>
        <end position="237"/>
    </location>
</feature>
<keyword evidence="6" id="KW-0472">Membrane</keyword>
<keyword evidence="5" id="KW-0446">Lipid-binding</keyword>
<feature type="compositionally biased region" description="Basic residues" evidence="7">
    <location>
        <begin position="20"/>
        <end position="33"/>
    </location>
</feature>
<feature type="region of interest" description="Disordered" evidence="7">
    <location>
        <begin position="1"/>
        <end position="98"/>
    </location>
</feature>
<dbReference type="Pfam" id="PF09422">
    <property type="entry name" value="AMER"/>
    <property type="match status" value="1"/>
</dbReference>
<dbReference type="GO" id="GO:0005886">
    <property type="term" value="C:plasma membrane"/>
    <property type="evidence" value="ECO:0007669"/>
    <property type="project" value="UniProtKB-SubCell"/>
</dbReference>
<evidence type="ECO:0000313" key="9">
    <source>
        <dbReference type="Proteomes" id="UP000472265"/>
    </source>
</evidence>
<dbReference type="GO" id="GO:0016055">
    <property type="term" value="P:Wnt signaling pathway"/>
    <property type="evidence" value="ECO:0007669"/>
    <property type="project" value="UniProtKB-KW"/>
</dbReference>
<dbReference type="PANTHER" id="PTHR22237:SF3">
    <property type="entry name" value="APC MEMBRANE RECRUITMENT PROTEIN 2-LIKE"/>
    <property type="match status" value="1"/>
</dbReference>
<evidence type="ECO:0000256" key="6">
    <source>
        <dbReference type="ARBA" id="ARBA00023136"/>
    </source>
</evidence>
<feature type="compositionally biased region" description="Basic and acidic residues" evidence="7">
    <location>
        <begin position="199"/>
        <end position="208"/>
    </location>
</feature>
<feature type="compositionally biased region" description="Basic and acidic residues" evidence="7">
    <location>
        <begin position="159"/>
        <end position="169"/>
    </location>
</feature>
<feature type="region of interest" description="Disordered" evidence="7">
    <location>
        <begin position="125"/>
        <end position="259"/>
    </location>
</feature>
<feature type="compositionally biased region" description="Low complexity" evidence="7">
    <location>
        <begin position="300"/>
        <end position="309"/>
    </location>
</feature>
<feature type="compositionally biased region" description="Polar residues" evidence="7">
    <location>
        <begin position="311"/>
        <end position="320"/>
    </location>
</feature>
<name>A0A671TNZ6_SPAAU</name>
<evidence type="ECO:0000256" key="7">
    <source>
        <dbReference type="SAM" id="MobiDB-lite"/>
    </source>
</evidence>
<sequence length="1132" mass="117058">MDVQTENMDPPPGESQSSGKIRKGFKLFGKRKPGNIFSIRSKGDGNNKSPVHSSKTLDGLSETAAPDSEQEPEKEKAQEVSQGEMEQAEEETLGEDGVLAAAHARTSISSASSAKSLSFLSLLRGGRRGVGDRRVQTVSQPTGRQRRGLKGLFGNVKFRSKDKEDKEEAPPSPLLMSSRANSVEIIKEDLTLTPKSHPRSLESPRSESCEPVSGEDSAATTPSETVAPQLTADNVSKTNEHVPPLPTSEPPMVPGDKSLSSLLADISSLLTFDSISGGGDIMADVEAEWGKASSAISSEVSPSSTSLFSKPTISSSLTSTSVRTAVAAKPSPVAIPATTSTKSFTPLTKTTPSSSPVAKPSTIITTLTKTSTLTTHSVKLSSDCTLAPEPPISIQIKLTPTAAAAKASTTPVMTSFAPRMSSFSTTTPPALSTTSTATTAPPNTPATVVKAPLIGPTLTSTAGKLASEIAAPPQIVASVIKPSPVAVSPPAPAKPPHVTPSPRTPVALNQPPPAKLDSASNVNLKTFTSYKPYLSSAAGEFKAPVTVSPTCTITTKPSSPAPVTSAKMTTFPTSTTTSGLVSAALSKPILTSSPVGLNQTPPSLVTVPHPCPSSTTTTKTQPSLASVPTLSSTSVDKIPPTTKPAPASLDKMPLAPSTTPVPTTHAVVSAASPTPPAPGQIPVSQFKAPPSHAQIPISLSKEPPAPVQIHVSLPKVAPAQIPMSVSKEQPASAQIPMSVSKEQPASAKIPMSVSKEQPASAQIPISVSKEQPASAKIPMSVSKEQPAPARIPMSVSKEQPASARIPISVSKDPPAPAQIHVSQSKTPPAPAQIPTAVSKDPPAPAQIHVSQSKTPPAPAQIPISVSKDPPAPAHIQVSQSKAPPVPARIPVPVSPDPPAPAQIQISQSKAPVAPTSAPCPVTSPPSTPAPWSSTAPASAKMRGNGQASVDGQLDSPQVPRGAPTVLSKTDELHNESRTSLQESSKERRPPQVKASGLSKIPVVGGGRAGKIPVRESHHADDEANRDPPTPVFEEERPHFNSHDASSKDKIGDVGAFVPTSKHTQEESQQPKVPTSLPRDSKIPVKHGAQPHTASHIPQAREPPRTKIPVSKVPVRRVGGKPAATGGSTQIRK</sequence>
<feature type="region of interest" description="Disordered" evidence="7">
    <location>
        <begin position="609"/>
        <end position="662"/>
    </location>
</feature>
<dbReference type="Proteomes" id="UP000472265">
    <property type="component" value="Chromosome 13"/>
</dbReference>
<evidence type="ECO:0000256" key="4">
    <source>
        <dbReference type="ARBA" id="ARBA00022687"/>
    </source>
</evidence>
<feature type="compositionally biased region" description="Pro residues" evidence="7">
    <location>
        <begin position="243"/>
        <end position="253"/>
    </location>
</feature>
<reference evidence="8" key="2">
    <citation type="submission" date="2025-08" db="UniProtKB">
        <authorList>
            <consortium name="Ensembl"/>
        </authorList>
    </citation>
    <scope>IDENTIFICATION</scope>
</reference>
<feature type="compositionally biased region" description="Pro residues" evidence="7">
    <location>
        <begin position="487"/>
        <end position="503"/>
    </location>
</feature>
<dbReference type="PANTHER" id="PTHR22237">
    <property type="entry name" value="APC MEMBRANE RECRUITMENT PROTEIN 2-RELATED"/>
    <property type="match status" value="1"/>
</dbReference>
<dbReference type="AlphaFoldDB" id="A0A671TNZ6"/>
<evidence type="ECO:0000256" key="2">
    <source>
        <dbReference type="ARBA" id="ARBA00007750"/>
    </source>
</evidence>
<dbReference type="GO" id="GO:0060828">
    <property type="term" value="P:regulation of canonical Wnt signaling pathway"/>
    <property type="evidence" value="ECO:0007669"/>
    <property type="project" value="TreeGrafter"/>
</dbReference>
<feature type="region of interest" description="Disordered" evidence="7">
    <location>
        <begin position="486"/>
        <end position="505"/>
    </location>
</feature>
<feature type="compositionally biased region" description="Low complexity" evidence="7">
    <location>
        <begin position="929"/>
        <end position="939"/>
    </location>
</feature>
<protein>
    <submittedName>
        <fullName evidence="8">Uncharacterized protein</fullName>
    </submittedName>
</protein>
<feature type="compositionally biased region" description="Polar residues" evidence="7">
    <location>
        <begin position="754"/>
        <end position="771"/>
    </location>
</feature>
<dbReference type="GO" id="GO:0008013">
    <property type="term" value="F:beta-catenin binding"/>
    <property type="evidence" value="ECO:0007669"/>
    <property type="project" value="TreeGrafter"/>
</dbReference>
<evidence type="ECO:0000256" key="5">
    <source>
        <dbReference type="ARBA" id="ARBA00023121"/>
    </source>
</evidence>
<dbReference type="GeneTree" id="ENSGT01110000267449"/>
<proteinExistence type="inferred from homology"/>
<evidence type="ECO:0000256" key="3">
    <source>
        <dbReference type="ARBA" id="ARBA00022475"/>
    </source>
</evidence>
<keyword evidence="4" id="KW-0879">Wnt signaling pathway</keyword>
<comment type="similarity">
    <text evidence="2">Belongs to the Amer family.</text>
</comment>
<dbReference type="InterPro" id="IPR019003">
    <property type="entry name" value="AMER"/>
</dbReference>
<reference evidence="8" key="1">
    <citation type="submission" date="2021-04" db="EMBL/GenBank/DDBJ databases">
        <authorList>
            <consortium name="Wellcome Sanger Institute Data Sharing"/>
        </authorList>
    </citation>
    <scope>NUCLEOTIDE SEQUENCE [LARGE SCALE GENOMIC DNA]</scope>
</reference>
<organism evidence="8 9">
    <name type="scientific">Sparus aurata</name>
    <name type="common">Gilthead sea bream</name>
    <dbReference type="NCBI Taxonomy" id="8175"/>
    <lineage>
        <taxon>Eukaryota</taxon>
        <taxon>Metazoa</taxon>
        <taxon>Chordata</taxon>
        <taxon>Craniata</taxon>
        <taxon>Vertebrata</taxon>
        <taxon>Euteleostomi</taxon>
        <taxon>Actinopterygii</taxon>
        <taxon>Neopterygii</taxon>
        <taxon>Teleostei</taxon>
        <taxon>Neoteleostei</taxon>
        <taxon>Acanthomorphata</taxon>
        <taxon>Eupercaria</taxon>
        <taxon>Spariformes</taxon>
        <taxon>Sparidae</taxon>
        <taxon>Sparus</taxon>
    </lineage>
</organism>
<evidence type="ECO:0000256" key="1">
    <source>
        <dbReference type="ARBA" id="ARBA00004202"/>
    </source>
</evidence>
<dbReference type="OMA" id="TAPDICP"/>
<feature type="region of interest" description="Disordered" evidence="7">
    <location>
        <begin position="300"/>
        <end position="320"/>
    </location>
</feature>
<feature type="region of interest" description="Disordered" evidence="7">
    <location>
        <begin position="727"/>
        <end position="1132"/>
    </location>
</feature>
<feature type="compositionally biased region" description="Basic and acidic residues" evidence="7">
    <location>
        <begin position="1012"/>
        <end position="1025"/>
    </location>
</feature>
<dbReference type="PRINTS" id="PR01217">
    <property type="entry name" value="PRICHEXTENSN"/>
</dbReference>
<feature type="compositionally biased region" description="Basic and acidic residues" evidence="7">
    <location>
        <begin position="1033"/>
        <end position="1051"/>
    </location>
</feature>
<accession>A0A671TNZ6</accession>
<dbReference type="GO" id="GO:0005546">
    <property type="term" value="F:phosphatidylinositol-4,5-bisphosphate binding"/>
    <property type="evidence" value="ECO:0007669"/>
    <property type="project" value="TreeGrafter"/>
</dbReference>
<feature type="compositionally biased region" description="Polar residues" evidence="7">
    <location>
        <begin position="727"/>
        <end position="743"/>
    </location>
</feature>